<evidence type="ECO:0000313" key="4">
    <source>
        <dbReference type="Proteomes" id="UP000694251"/>
    </source>
</evidence>
<feature type="compositionally biased region" description="Low complexity" evidence="1">
    <location>
        <begin position="1252"/>
        <end position="1262"/>
    </location>
</feature>
<dbReference type="InterPro" id="IPR004312">
    <property type="entry name" value="ATHILA_Orf1_C"/>
</dbReference>
<accession>A0A8T1XHI0</accession>
<feature type="compositionally biased region" description="Basic and acidic residues" evidence="1">
    <location>
        <begin position="1357"/>
        <end position="1366"/>
    </location>
</feature>
<dbReference type="Proteomes" id="UP000694251">
    <property type="component" value="Unassembled WGS sequence"/>
</dbReference>
<evidence type="ECO:0000259" key="2">
    <source>
        <dbReference type="Pfam" id="PF03078"/>
    </source>
</evidence>
<organism evidence="3 4">
    <name type="scientific">Arabidopsis suecica</name>
    <name type="common">Swedish thale-cress</name>
    <name type="synonym">Cardaminopsis suecica</name>
    <dbReference type="NCBI Taxonomy" id="45249"/>
    <lineage>
        <taxon>Eukaryota</taxon>
        <taxon>Viridiplantae</taxon>
        <taxon>Streptophyta</taxon>
        <taxon>Embryophyta</taxon>
        <taxon>Tracheophyta</taxon>
        <taxon>Spermatophyta</taxon>
        <taxon>Magnoliopsida</taxon>
        <taxon>eudicotyledons</taxon>
        <taxon>Gunneridae</taxon>
        <taxon>Pentapetalae</taxon>
        <taxon>rosids</taxon>
        <taxon>malvids</taxon>
        <taxon>Brassicales</taxon>
        <taxon>Brassicaceae</taxon>
        <taxon>Camelineae</taxon>
        <taxon>Arabidopsis</taxon>
    </lineage>
</organism>
<dbReference type="PANTHER" id="PTHR33067">
    <property type="entry name" value="RNA-DIRECTED DNA POLYMERASE-RELATED"/>
    <property type="match status" value="1"/>
</dbReference>
<feature type="compositionally biased region" description="Polar residues" evidence="1">
    <location>
        <begin position="1346"/>
        <end position="1356"/>
    </location>
</feature>
<feature type="domain" description="Arabidopsis retrotransposon Orf1 C-terminal" evidence="2">
    <location>
        <begin position="576"/>
        <end position="816"/>
    </location>
</feature>
<comment type="caution">
    <text evidence="3">The sequence shown here is derived from an EMBL/GenBank/DDBJ whole genome shotgun (WGS) entry which is preliminary data.</text>
</comment>
<dbReference type="CDD" id="cd00303">
    <property type="entry name" value="retropepsin_like"/>
    <property type="match status" value="3"/>
</dbReference>
<feature type="region of interest" description="Disordered" evidence="1">
    <location>
        <begin position="469"/>
        <end position="527"/>
    </location>
</feature>
<feature type="region of interest" description="Disordered" evidence="1">
    <location>
        <begin position="432"/>
        <end position="453"/>
    </location>
</feature>
<feature type="region of interest" description="Disordered" evidence="1">
    <location>
        <begin position="1"/>
        <end position="21"/>
    </location>
</feature>
<proteinExistence type="predicted"/>
<feature type="region of interest" description="Disordered" evidence="1">
    <location>
        <begin position="1204"/>
        <end position="1228"/>
    </location>
</feature>
<sequence>MEGHIASTSAPKHPGQLPGKCVQNPKEYAHAITTVSTSATTDSGIQEGEVLRPRSRQEIELDFFARLVKRAYDPSNPIPIPPAYEPKPYFPERIAQVNARIFQKHKMMFIKCIKELEEKIPLVDTPKEVIMERPQEAQEIVELSFECSAIIQRKVIPKKLGDPGSFTLPCSLGPLVFNNSLCDLGASVSLMPLSVAKRLGFDKFKPSSIHLILADRSVRVPHGMLEDLPVKIGSVEIPTDFVVLEMDEEPKDPLILGRPLLATAGALIDVQMGKIDLNLGKNLHMSFDIAKKMKKLTIEGQLFFIEEGNLDAELLSGLENPIPYSIPTHHLGEPEELLMIEGGPSLEVETKGNHFDVGPIARELMELRKQYGAQGETIEKLDLKMEELNYAILELKEMIKGYPGPEIDEYFEETDLGEEDYSTDEKEAYFEERSNEYSTLQLSRENAEEKTSREFQATLDRTTRLQAECGLQLTKGPRLNSTRPTPLGPKPSQKKKPIRPNTVLDTRVDKSSQNHESRESRRRASARAVARGFEMINEKNQSRNQEAASRGFTRMTGRVQWPSMAPESSVGRSAAAREEIARGKWVWESEPVAEEEVPEIEKEASEEDVQVDEELSFEGTRYPHRPTMQALGICRDVDYLMEMAKLETFFSYKCEGYKTESCQFLATLKLHFYAEERERELHKGVGYITFMVFGIQYSVPIRQLDAVFKFPTKYGIRQKFSKDELLDLRLTIAGPLPYKSSRAKSSLIRSPMLRYLHLCIASAFFPKKTTGHVNEGELKLLDLTLCFILGRTRNGIKMEGDRADTSLSVVLIDHLIAAGVPLHTPTHTATYIDMEYLKRRCYLDRSTPADQLYFKFKHSTLDLSRLALPCKKFTTIRIGNNIDFDPPQSILVNVLAPLQAESSIGSESQEEGAEWNEEEAEQKAYTRPNPGQAHKKLGMLKGLGKFQRKLFSGLKKKVRKMNRAMDGMAVQIQELQRRQISPPPRPEFRRSNSTSVAPRRDARFDPPRASNYELGRSSTFSDRCFNSRPPGPVNQLVLNADPSREEYYSGYMLDRSTEYNPNNPNTSTRDPEYTQDRLDEFVQNLFVHLCCMQTRSTGNQNLLFDDNINRIAPELRKRRTTVNLVPQQPLKMAEEQNQQNGPANIGAGDAPRDHRQRKGIAPPAIQDGEGTQLEEVSYINNNHGGYKGYNNFKTNNPNLSYRSTNVANPQDQVYPPQQQQGQNKPFVPYNQGFVRKQQFQGNYQQPPPPGFAPQQNQGPAAPDAEMKQMVQQLLHGQASSSMEIAKKLSELHHKLDCNYNDLNAKVEALNSKVRYLEGQSASTSAPKVTRLPRKSIQNPKEYANVHSINIRSGSELSTRERPKSVTEDSAYQDGEDFSLNKDQANKQLEQPLDQSLEQPLDQSLEQPLDQSLEQPLDLSLELPLDHFTRPTFPATSPTAPKHVAVKNKEKVFIPHPYKPPLPFPGRHKKELEDKYKVMFAKNIKEVELRIPLADALTRIPDSQKFLKDLIMERIQEVQKTTVLSHECSAIIQENDVPEKLGDPGSFTLPCSLGSLTLNKCLCDLGASVNLMPLLVAKRLGFNKYKYCNISLILADRSVRLPHGLLEDLPIKIGNVEVPTDFVMLNMDEKPKDPLILGRPFLATAGAIIDVQQGKIDLNLRKNLEMKFDINDAMKKPTIEEQTFLVKEVEQLAGELLVELEEANNSKTVLTKSGKGGYLPSETLSSEKSLDSHKAAVGSEVYKGLMGSGTKVMKANEVSSTHARPTNSTNNSKKPPTCPKSLCSTRQLKASTHTSDDWLELKERSKWQDKAIQELTHIVKELKDQIKELNGKVNRVPLNIKDAPNDGATILVSKEGCEFTSEWSRGEDYLDKKEAYCEDMATEYPIADLSRNPNDAGRHKGNEVEYPHAGAETEQGDTSMVWKQSQAAIDDQLRISQNYGQAEIFRNSIWRPRPASEEEPRSSKGKINVILGGSKLCRDSISAIKKHRRNVPLMSSLSEEVDFQGASISFEEKETQHLKRPHDDALVITLDVANFEVSRILVDIGSSVDLIFLNTLERMGISRSDVVGPPSPLVAFTIESTMSLGTIKLPVLAGKMSKIVDFVIFDNPAAYNIILGTPWIYQMKAKRRKLGVERAKAVNDEVDKLLKIGSIREVQYPDWVANTVVVKKKNGKDRVCIDFTDLNKAWPMDSFPLPHIDRLVESTAGNELLTFMDAFSGPNQSGRLAKWAVELSEYDIEYKSRVAMKAQVLADFLTELPVLGGQEQPENQTWRLAQGVGADEVIAYCNSQLVVNQFNGDYEAKDSRMEAYLEVVKDLVKILRTRDRGEPGIELPPVKRRKSKGAAVPKLAVQKDNRVEEIVEPIEDIAPENTVKAEAEP</sequence>
<feature type="region of interest" description="Disordered" evidence="1">
    <location>
        <begin position="1317"/>
        <end position="1375"/>
    </location>
</feature>
<keyword evidence="4" id="KW-1185">Reference proteome</keyword>
<protein>
    <recommendedName>
        <fullName evidence="2">Arabidopsis retrotransposon Orf1 C-terminal domain-containing protein</fullName>
    </recommendedName>
</protein>
<feature type="compositionally biased region" description="Polar residues" evidence="1">
    <location>
        <begin position="1"/>
        <end position="10"/>
    </location>
</feature>
<feature type="compositionally biased region" description="Low complexity" evidence="1">
    <location>
        <begin position="1209"/>
        <end position="1225"/>
    </location>
</feature>
<feature type="compositionally biased region" description="Acidic residues" evidence="1">
    <location>
        <begin position="908"/>
        <end position="920"/>
    </location>
</feature>
<gene>
    <name evidence="3" type="ORF">ISN44_Un109g000040</name>
</gene>
<dbReference type="PANTHER" id="PTHR33067:SF31">
    <property type="entry name" value="RNA-DIRECTED DNA POLYMERASE"/>
    <property type="match status" value="1"/>
</dbReference>
<evidence type="ECO:0000256" key="1">
    <source>
        <dbReference type="SAM" id="MobiDB-lite"/>
    </source>
</evidence>
<feature type="region of interest" description="Disordered" evidence="1">
    <location>
        <begin position="1135"/>
        <end position="1171"/>
    </location>
</feature>
<name>A0A8T1XHI0_ARASU</name>
<dbReference type="Pfam" id="PF03078">
    <property type="entry name" value="ATHILA"/>
    <property type="match status" value="1"/>
</dbReference>
<feature type="region of interest" description="Disordered" evidence="1">
    <location>
        <begin position="1755"/>
        <end position="1781"/>
    </location>
</feature>
<dbReference type="EMBL" id="JAEFBJ010000109">
    <property type="protein sequence ID" value="KAG7530143.1"/>
    <property type="molecule type" value="Genomic_DNA"/>
</dbReference>
<dbReference type="OrthoDB" id="1112103at2759"/>
<reference evidence="3 4" key="1">
    <citation type="submission" date="2020-12" db="EMBL/GenBank/DDBJ databases">
        <title>Concerted genomic and epigenomic changes stabilize Arabidopsis allopolyploids.</title>
        <authorList>
            <person name="Chen Z."/>
        </authorList>
    </citation>
    <scope>NUCLEOTIDE SEQUENCE [LARGE SCALE GENOMIC DNA]</scope>
    <source>
        <strain evidence="3">As9502</strain>
        <tissue evidence="3">Leaf</tissue>
    </source>
</reference>
<feature type="region of interest" description="Disordered" evidence="1">
    <location>
        <begin position="1240"/>
        <end position="1264"/>
    </location>
</feature>
<feature type="region of interest" description="Disordered" evidence="1">
    <location>
        <begin position="975"/>
        <end position="1015"/>
    </location>
</feature>
<feature type="compositionally biased region" description="Basic and acidic residues" evidence="1">
    <location>
        <begin position="506"/>
        <end position="519"/>
    </location>
</feature>
<evidence type="ECO:0000313" key="3">
    <source>
        <dbReference type="EMBL" id="KAG7530143.1"/>
    </source>
</evidence>
<feature type="compositionally biased region" description="Polar residues" evidence="1">
    <location>
        <begin position="1756"/>
        <end position="1773"/>
    </location>
</feature>
<feature type="region of interest" description="Disordered" evidence="1">
    <location>
        <begin position="903"/>
        <end position="933"/>
    </location>
</feature>